<dbReference type="Pfam" id="PF23237">
    <property type="entry name" value="HYR_4C"/>
    <property type="match status" value="1"/>
</dbReference>
<feature type="domain" description="HYR-like" evidence="1">
    <location>
        <begin position="494"/>
        <end position="562"/>
    </location>
</feature>
<proteinExistence type="predicted"/>
<evidence type="ECO:0000313" key="2">
    <source>
        <dbReference type="EMBL" id="SHE82126.1"/>
    </source>
</evidence>
<dbReference type="InterPro" id="IPR013783">
    <property type="entry name" value="Ig-like_fold"/>
</dbReference>
<dbReference type="EMBL" id="FQUO01000003">
    <property type="protein sequence ID" value="SHE82126.1"/>
    <property type="molecule type" value="Genomic_DNA"/>
</dbReference>
<dbReference type="Gene3D" id="2.60.40.10">
    <property type="entry name" value="Immunoglobulins"/>
    <property type="match status" value="2"/>
</dbReference>
<gene>
    <name evidence="2" type="ORF">SAMN05444008_10366</name>
</gene>
<evidence type="ECO:0000259" key="1">
    <source>
        <dbReference type="Pfam" id="PF23237"/>
    </source>
</evidence>
<accession>A0A1M4WLM7</accession>
<keyword evidence="3" id="KW-1185">Reference proteome</keyword>
<sequence length="850" mass="89480">MNPINYLKLASSLLLSTQLRLVRGPRCWLTICLMLLCTGAILGQAANLDQVRNGTADQPTDPGFWQNGNAGNQTAHYREGQSIPYRVVMTSMPANGTTVSLILGYDIKHSNAHAIDYLTDFDRLQPHTYDPAHSQELIDPRIGTVYANRNVTIDKFTIPTPSSVGSPVPGEPATSFGKIATANAAKVQMSMWGGDITQIVYVTPLGSLTAANSEQRIRVTFTVQIPAGQTERTVVLAWGGHIASRADWGFVNGVPRSAGGISGSPYHMRLISWGRNLTGEQDGTLTNLGNQDRSLSAAAVLPPPDCAIVPGAFNPCPSGTATYSAPTGTGLTFLWTVSPSNIARISGASVVNGQTTSTASSITVNHIACGNYTVSLRVTQADGQSTECPLTRTVADNVNPTITPSAGASGGTTSLGCNPTAAAIDAALGSATAADNCGLAAVNGLTVSTGEVVSNGCSRSQTRTWTATDACGNQSTATRTVTWTEDITPPTITCPANQTLACGSTPTFGTPTVTDNCGGTVTPTGGTVTQVTNADGSITYSKTWTAVDACGNQNTCTQRITVLSCQNNIFPTGTTCENFTTQSVAPLRSLCVAVDASKKITNASNPGAWFFYAKVTKPAGVSTLSVRINQSITNGSITGSTRLFTSDEIKAWTSSCTQITRNVTTDFGNPAQPVINITGLSNLAQEVIISVKYNSNSIRDAIANTLPATYSFNLSQGATANTINTIVPNSDENLTINTCTSTLAAPLTMVQSRDASSKVLLQEVLKVTATPNPYRDRVQFNIESPVSGQGVLEVFNLLGQKVGVAYQGYIFAGKAQTIYYTVPAAQRKTLIYQLRVGNLRTTGKLIDRRE</sequence>
<dbReference type="Proteomes" id="UP000184368">
    <property type="component" value="Unassembled WGS sequence"/>
</dbReference>
<protein>
    <recommendedName>
        <fullName evidence="1">HYR-like domain-containing protein</fullName>
    </recommendedName>
</protein>
<name>A0A1M4WLM7_9BACT</name>
<reference evidence="2 3" key="1">
    <citation type="submission" date="2016-11" db="EMBL/GenBank/DDBJ databases">
        <authorList>
            <person name="Jaros S."/>
            <person name="Januszkiewicz K."/>
            <person name="Wedrychowicz H."/>
        </authorList>
    </citation>
    <scope>NUCLEOTIDE SEQUENCE [LARGE SCALE GENOMIC DNA]</scope>
    <source>
        <strain evidence="2 3">DSM 26897</strain>
    </source>
</reference>
<organism evidence="2 3">
    <name type="scientific">Cnuella takakiae</name>
    <dbReference type="NCBI Taxonomy" id="1302690"/>
    <lineage>
        <taxon>Bacteria</taxon>
        <taxon>Pseudomonadati</taxon>
        <taxon>Bacteroidota</taxon>
        <taxon>Chitinophagia</taxon>
        <taxon>Chitinophagales</taxon>
        <taxon>Chitinophagaceae</taxon>
        <taxon>Cnuella</taxon>
    </lineage>
</organism>
<dbReference type="InterPro" id="IPR057078">
    <property type="entry name" value="HYR-4C"/>
</dbReference>
<dbReference type="SUPFAM" id="SSF49299">
    <property type="entry name" value="PKD domain"/>
    <property type="match status" value="1"/>
</dbReference>
<evidence type="ECO:0000313" key="3">
    <source>
        <dbReference type="Proteomes" id="UP000184368"/>
    </source>
</evidence>
<dbReference type="AlphaFoldDB" id="A0A1M4WLM7"/>
<dbReference type="InterPro" id="IPR035986">
    <property type="entry name" value="PKD_dom_sf"/>
</dbReference>